<reference evidence="2" key="1">
    <citation type="submission" date="2024-06" db="EMBL/GenBank/DDBJ databases">
        <title>Multi-omics analyses provide insights into the biosynthesis of the anticancer antibiotic pleurotin in Hohenbuehelia grisea.</title>
        <authorList>
            <person name="Weaver J.A."/>
            <person name="Alberti F."/>
        </authorList>
    </citation>
    <scope>NUCLEOTIDE SEQUENCE [LARGE SCALE GENOMIC DNA]</scope>
    <source>
        <strain evidence="2">T-177</strain>
    </source>
</reference>
<proteinExistence type="predicted"/>
<accession>A0ABR3JA19</accession>
<organism evidence="1 2">
    <name type="scientific">Hohenbuehelia grisea</name>
    <dbReference type="NCBI Taxonomy" id="104357"/>
    <lineage>
        <taxon>Eukaryota</taxon>
        <taxon>Fungi</taxon>
        <taxon>Dikarya</taxon>
        <taxon>Basidiomycota</taxon>
        <taxon>Agaricomycotina</taxon>
        <taxon>Agaricomycetes</taxon>
        <taxon>Agaricomycetidae</taxon>
        <taxon>Agaricales</taxon>
        <taxon>Pleurotineae</taxon>
        <taxon>Pleurotaceae</taxon>
        <taxon>Hohenbuehelia</taxon>
    </lineage>
</organism>
<protein>
    <submittedName>
        <fullName evidence="1">Uncharacterized protein</fullName>
    </submittedName>
</protein>
<dbReference type="Proteomes" id="UP001556367">
    <property type="component" value="Unassembled WGS sequence"/>
</dbReference>
<comment type="caution">
    <text evidence="1">The sequence shown here is derived from an EMBL/GenBank/DDBJ whole genome shotgun (WGS) entry which is preliminary data.</text>
</comment>
<name>A0ABR3JA19_9AGAR</name>
<keyword evidence="2" id="KW-1185">Reference proteome</keyword>
<gene>
    <name evidence="1" type="ORF">HGRIS_006780</name>
</gene>
<evidence type="ECO:0000313" key="1">
    <source>
        <dbReference type="EMBL" id="KAL0952519.1"/>
    </source>
</evidence>
<dbReference type="EMBL" id="JASNQZ010000010">
    <property type="protein sequence ID" value="KAL0952519.1"/>
    <property type="molecule type" value="Genomic_DNA"/>
</dbReference>
<sequence length="138" mass="15727">MARQIPSSSHERQLVKWNHQVDTVFPTAPYSRESHRPLDAAVLEPLSLFALAMTHVHAQLASYSEAWATGMQAIKCFESILNTHPESHWLIDWSEYIADAREEAVSWVSMTRSPSQHQVVVTEMRRRQSAVEIAGRSM</sequence>
<evidence type="ECO:0000313" key="2">
    <source>
        <dbReference type="Proteomes" id="UP001556367"/>
    </source>
</evidence>